<keyword evidence="3" id="KW-1185">Reference proteome</keyword>
<feature type="domain" description="Glycosyltransferase subfamily 4-like N-terminal" evidence="1">
    <location>
        <begin position="21"/>
        <end position="177"/>
    </location>
</feature>
<dbReference type="Proteomes" id="UP000184088">
    <property type="component" value="Unassembled WGS sequence"/>
</dbReference>
<keyword evidence="2" id="KW-0808">Transferase</keyword>
<accession>A0A1M5CAL6</accession>
<dbReference type="AlphaFoldDB" id="A0A1M5CAL6"/>
<dbReference type="InterPro" id="IPR028098">
    <property type="entry name" value="Glyco_trans_4-like_N"/>
</dbReference>
<organism evidence="2 3">
    <name type="scientific">Caldanaerobius fijiensis DSM 17918</name>
    <dbReference type="NCBI Taxonomy" id="1121256"/>
    <lineage>
        <taxon>Bacteria</taxon>
        <taxon>Bacillati</taxon>
        <taxon>Bacillota</taxon>
        <taxon>Clostridia</taxon>
        <taxon>Thermoanaerobacterales</taxon>
        <taxon>Thermoanaerobacteraceae</taxon>
        <taxon>Caldanaerobius</taxon>
    </lineage>
</organism>
<dbReference type="PANTHER" id="PTHR45947">
    <property type="entry name" value="SULFOQUINOVOSYL TRANSFERASE SQD2"/>
    <property type="match status" value="1"/>
</dbReference>
<gene>
    <name evidence="2" type="ORF">SAMN02746089_02070</name>
</gene>
<name>A0A1M5CAL6_9THEO</name>
<proteinExistence type="predicted"/>
<sequence length="234" mass="26969">MPKILQVCAVDFTVKNLLLPLIDRLKKEGFEVEIACSEGKESKELEKRGYVFKYVKIDRKISLISNVKSIINLYRIMKDGKYDIVHVHTPVASVLGRIAAKLAHIPVIIYTAHGFYFHENMSKISYKIFTSIEKIMGRYFTDYIFTQSQEDYDTAIKLGIIDKDKITCISNGVDINRFNQENVKINIEDYKRSLGISADNSKIICFVGRLVKEKGILDLLEAFKYLVDDYDIYI</sequence>
<dbReference type="PANTHER" id="PTHR45947:SF3">
    <property type="entry name" value="SULFOQUINOVOSYL TRANSFERASE SQD2"/>
    <property type="match status" value="1"/>
</dbReference>
<reference evidence="2 3" key="1">
    <citation type="submission" date="2016-11" db="EMBL/GenBank/DDBJ databases">
        <authorList>
            <person name="Jaros S."/>
            <person name="Januszkiewicz K."/>
            <person name="Wedrychowicz H."/>
        </authorList>
    </citation>
    <scope>NUCLEOTIDE SEQUENCE [LARGE SCALE GENOMIC DNA]</scope>
    <source>
        <strain evidence="2 3">DSM 17918</strain>
    </source>
</reference>
<dbReference type="GO" id="GO:0016757">
    <property type="term" value="F:glycosyltransferase activity"/>
    <property type="evidence" value="ECO:0007669"/>
    <property type="project" value="TreeGrafter"/>
</dbReference>
<dbReference type="InterPro" id="IPR050194">
    <property type="entry name" value="Glycosyltransferase_grp1"/>
</dbReference>
<evidence type="ECO:0000313" key="2">
    <source>
        <dbReference type="EMBL" id="SHF51804.1"/>
    </source>
</evidence>
<dbReference type="Pfam" id="PF13439">
    <property type="entry name" value="Glyco_transf_4"/>
    <property type="match status" value="1"/>
</dbReference>
<evidence type="ECO:0000313" key="3">
    <source>
        <dbReference type="Proteomes" id="UP000184088"/>
    </source>
</evidence>
<protein>
    <submittedName>
        <fullName evidence="2">Glycosyl transferase 4-like</fullName>
    </submittedName>
</protein>
<evidence type="ECO:0000259" key="1">
    <source>
        <dbReference type="Pfam" id="PF13439"/>
    </source>
</evidence>
<dbReference type="EMBL" id="FQVH01000027">
    <property type="protein sequence ID" value="SHF51804.1"/>
    <property type="molecule type" value="Genomic_DNA"/>
</dbReference>
<dbReference type="RefSeq" id="WP_200792808.1">
    <property type="nucleotide sequence ID" value="NZ_FQVH01000027.1"/>
</dbReference>
<dbReference type="STRING" id="1121256.SAMN02746089_02070"/>
<dbReference type="SUPFAM" id="SSF53756">
    <property type="entry name" value="UDP-Glycosyltransferase/glycogen phosphorylase"/>
    <property type="match status" value="1"/>
</dbReference>
<dbReference type="Gene3D" id="3.40.50.2000">
    <property type="entry name" value="Glycogen Phosphorylase B"/>
    <property type="match status" value="2"/>
</dbReference>